<evidence type="ECO:0000313" key="3">
    <source>
        <dbReference type="Proteomes" id="UP000315017"/>
    </source>
</evidence>
<dbReference type="EMBL" id="CP036274">
    <property type="protein sequence ID" value="QDU27570.1"/>
    <property type="molecule type" value="Genomic_DNA"/>
</dbReference>
<keyword evidence="3" id="KW-1185">Reference proteome</keyword>
<accession>A0A517YBE2</accession>
<sequence length="142" mass="15937" precursor="true">MRWYYYALIFAAFFAGSMHVEGQDRVFEGPWKTTNRKLDGIMTAVVKDLGDNKMQGRFYGIWQGVPFDYTVKFIGPKSSLQGTAVIDHADYTWTGVIDDESPAMFKGKFGGSRYAGHFELKEKKTSKPVVTTAAATKTSVDR</sequence>
<feature type="chain" id="PRO_5022218775" evidence="1">
    <location>
        <begin position="23"/>
        <end position="142"/>
    </location>
</feature>
<dbReference type="RefSeq" id="WP_145088499.1">
    <property type="nucleotide sequence ID" value="NZ_CP036274.1"/>
</dbReference>
<organism evidence="2 3">
    <name type="scientific">Anatilimnocola aggregata</name>
    <dbReference type="NCBI Taxonomy" id="2528021"/>
    <lineage>
        <taxon>Bacteria</taxon>
        <taxon>Pseudomonadati</taxon>
        <taxon>Planctomycetota</taxon>
        <taxon>Planctomycetia</taxon>
        <taxon>Pirellulales</taxon>
        <taxon>Pirellulaceae</taxon>
        <taxon>Anatilimnocola</taxon>
    </lineage>
</organism>
<dbReference type="Proteomes" id="UP000315017">
    <property type="component" value="Chromosome"/>
</dbReference>
<gene>
    <name evidence="2" type="ORF">ETAA8_26580</name>
</gene>
<evidence type="ECO:0000313" key="2">
    <source>
        <dbReference type="EMBL" id="QDU27570.1"/>
    </source>
</evidence>
<evidence type="ECO:0000256" key="1">
    <source>
        <dbReference type="SAM" id="SignalP"/>
    </source>
</evidence>
<protein>
    <submittedName>
        <fullName evidence="2">Uncharacterized protein</fullName>
    </submittedName>
</protein>
<dbReference type="OrthoDB" id="215081at2"/>
<name>A0A517YBE2_9BACT</name>
<reference evidence="2 3" key="1">
    <citation type="submission" date="2019-02" db="EMBL/GenBank/DDBJ databases">
        <title>Deep-cultivation of Planctomycetes and their phenomic and genomic characterization uncovers novel biology.</title>
        <authorList>
            <person name="Wiegand S."/>
            <person name="Jogler M."/>
            <person name="Boedeker C."/>
            <person name="Pinto D."/>
            <person name="Vollmers J."/>
            <person name="Rivas-Marin E."/>
            <person name="Kohn T."/>
            <person name="Peeters S.H."/>
            <person name="Heuer A."/>
            <person name="Rast P."/>
            <person name="Oberbeckmann S."/>
            <person name="Bunk B."/>
            <person name="Jeske O."/>
            <person name="Meyerdierks A."/>
            <person name="Storesund J.E."/>
            <person name="Kallscheuer N."/>
            <person name="Luecker S."/>
            <person name="Lage O.M."/>
            <person name="Pohl T."/>
            <person name="Merkel B.J."/>
            <person name="Hornburger P."/>
            <person name="Mueller R.-W."/>
            <person name="Bruemmer F."/>
            <person name="Labrenz M."/>
            <person name="Spormann A.M."/>
            <person name="Op den Camp H."/>
            <person name="Overmann J."/>
            <person name="Amann R."/>
            <person name="Jetten M.S.M."/>
            <person name="Mascher T."/>
            <person name="Medema M.H."/>
            <person name="Devos D.P."/>
            <person name="Kaster A.-K."/>
            <person name="Ovreas L."/>
            <person name="Rohde M."/>
            <person name="Galperin M.Y."/>
            <person name="Jogler C."/>
        </authorList>
    </citation>
    <scope>NUCLEOTIDE SEQUENCE [LARGE SCALE GENOMIC DNA]</scope>
    <source>
        <strain evidence="2 3">ETA_A8</strain>
    </source>
</reference>
<feature type="signal peptide" evidence="1">
    <location>
        <begin position="1"/>
        <end position="22"/>
    </location>
</feature>
<proteinExistence type="predicted"/>
<dbReference type="AlphaFoldDB" id="A0A517YBE2"/>
<keyword evidence="1" id="KW-0732">Signal</keyword>
<dbReference type="KEGG" id="aagg:ETAA8_26580"/>